<dbReference type="PROSITE" id="PS51257">
    <property type="entry name" value="PROKAR_LIPOPROTEIN"/>
    <property type="match status" value="1"/>
</dbReference>
<keyword evidence="1" id="KW-0812">Transmembrane</keyword>
<comment type="caution">
    <text evidence="2">The sequence shown here is derived from an EMBL/GenBank/DDBJ whole genome shotgun (WGS) entry which is preliminary data.</text>
</comment>
<evidence type="ECO:0000313" key="3">
    <source>
        <dbReference type="Proteomes" id="UP000242877"/>
    </source>
</evidence>
<protein>
    <submittedName>
        <fullName evidence="2">Uncharacterized protein</fullName>
    </submittedName>
</protein>
<keyword evidence="3" id="KW-1185">Reference proteome</keyword>
<keyword evidence="1" id="KW-0472">Membrane</keyword>
<dbReference type="OrthoDB" id="2896006at2759"/>
<keyword evidence="1" id="KW-1133">Transmembrane helix</keyword>
<feature type="transmembrane region" description="Helical" evidence="1">
    <location>
        <begin position="132"/>
        <end position="154"/>
    </location>
</feature>
<evidence type="ECO:0000256" key="1">
    <source>
        <dbReference type="SAM" id="Phobius"/>
    </source>
</evidence>
<evidence type="ECO:0000313" key="2">
    <source>
        <dbReference type="EMBL" id="KZZ89859.1"/>
    </source>
</evidence>
<name>A0A167XB61_9EURO</name>
<feature type="transmembrane region" description="Helical" evidence="1">
    <location>
        <begin position="21"/>
        <end position="39"/>
    </location>
</feature>
<gene>
    <name evidence="2" type="ORF">AAP_04210</name>
</gene>
<proteinExistence type="predicted"/>
<sequence length="388" mass="42840">MSILPRRIAEEARERLDLSGFQVFVAISCIGLWAIYSLLDYTYTHVIATLAMVEDPNPPPALKETPPKDRIVNEKGQVETPHLESGNVSKPVLVTTSLSRTLDCLFANNASVFRCLPKYMGMTFLRGLVAQFFAYLFPEIIPTAVSVVLADVVLTRWHVAFIHSVISKENKLNIFKRVFSIKRPCSPAMRKATISVLVCSLAECAATYLPQGLALDWFNEADGSNDNDITINLSPSTVIFVCLGIGCLLKFLLVIPATVSKVRVAASIFAVSNARLAENQPLPETEDSIKSSKESYIRALLAKPKEPEEMLLPFDPTFDGMINEGEVIGVLDAWRSCDGASRCRIVKIYAFAGLLYVAQLALIYVAFRCVHPDGAEGMSGLNKRWMMI</sequence>
<accession>A0A167XB61</accession>
<feature type="transmembrane region" description="Helical" evidence="1">
    <location>
        <begin position="229"/>
        <end position="253"/>
    </location>
</feature>
<dbReference type="VEuPathDB" id="FungiDB:AAP_04210"/>
<reference evidence="2 3" key="1">
    <citation type="journal article" date="2016" name="Genome Biol. Evol.">
        <title>Divergent and convergent evolution of fungal pathogenicity.</title>
        <authorList>
            <person name="Shang Y."/>
            <person name="Xiao G."/>
            <person name="Zheng P."/>
            <person name="Cen K."/>
            <person name="Zhan S."/>
            <person name="Wang C."/>
        </authorList>
    </citation>
    <scope>NUCLEOTIDE SEQUENCE [LARGE SCALE GENOMIC DNA]</scope>
    <source>
        <strain evidence="2 3">ARSEF 7405</strain>
    </source>
</reference>
<feature type="transmembrane region" description="Helical" evidence="1">
    <location>
        <begin position="192"/>
        <end position="209"/>
    </location>
</feature>
<organism evidence="2 3">
    <name type="scientific">Ascosphaera apis ARSEF 7405</name>
    <dbReference type="NCBI Taxonomy" id="392613"/>
    <lineage>
        <taxon>Eukaryota</taxon>
        <taxon>Fungi</taxon>
        <taxon>Dikarya</taxon>
        <taxon>Ascomycota</taxon>
        <taxon>Pezizomycotina</taxon>
        <taxon>Eurotiomycetes</taxon>
        <taxon>Eurotiomycetidae</taxon>
        <taxon>Onygenales</taxon>
        <taxon>Ascosphaeraceae</taxon>
        <taxon>Ascosphaera</taxon>
    </lineage>
</organism>
<dbReference type="EMBL" id="AZGZ01000019">
    <property type="protein sequence ID" value="KZZ89859.1"/>
    <property type="molecule type" value="Genomic_DNA"/>
</dbReference>
<dbReference type="Proteomes" id="UP000242877">
    <property type="component" value="Unassembled WGS sequence"/>
</dbReference>
<feature type="transmembrane region" description="Helical" evidence="1">
    <location>
        <begin position="348"/>
        <end position="367"/>
    </location>
</feature>
<dbReference type="AlphaFoldDB" id="A0A167XB61"/>